<keyword evidence="2" id="KW-0560">Oxidoreductase</keyword>
<proteinExistence type="inferred from homology"/>
<evidence type="ECO:0000313" key="4">
    <source>
        <dbReference type="EMBL" id="QPT54735.1"/>
    </source>
</evidence>
<dbReference type="SUPFAM" id="SSF48264">
    <property type="entry name" value="Cytochrome P450"/>
    <property type="match status" value="1"/>
</dbReference>
<evidence type="ECO:0000256" key="2">
    <source>
        <dbReference type="RuleBase" id="RU000461"/>
    </source>
</evidence>
<name>A0A199NRL6_9MICC</name>
<dbReference type="InterPro" id="IPR036396">
    <property type="entry name" value="Cyt_P450_sf"/>
</dbReference>
<dbReference type="Pfam" id="PF00067">
    <property type="entry name" value="p450"/>
    <property type="match status" value="1"/>
</dbReference>
<dbReference type="EMBL" id="CP065738">
    <property type="protein sequence ID" value="QPT54735.1"/>
    <property type="molecule type" value="Genomic_DNA"/>
</dbReference>
<dbReference type="Proteomes" id="UP000594975">
    <property type="component" value="Chromosome"/>
</dbReference>
<dbReference type="GO" id="GO:0036199">
    <property type="term" value="F:cholest-4-en-3-one 26-monooxygenase activity"/>
    <property type="evidence" value="ECO:0007669"/>
    <property type="project" value="TreeGrafter"/>
</dbReference>
<dbReference type="Gene3D" id="1.10.630.10">
    <property type="entry name" value="Cytochrome P450"/>
    <property type="match status" value="1"/>
</dbReference>
<dbReference type="GO" id="GO:0006707">
    <property type="term" value="P:cholesterol catabolic process"/>
    <property type="evidence" value="ECO:0007669"/>
    <property type="project" value="TreeGrafter"/>
</dbReference>
<reference evidence="3 5" key="3">
    <citation type="submission" date="2016-06" db="EMBL/GenBank/DDBJ databases">
        <title>Identification of putative biosynthetic pathways for the production of bioactive secondary metabolites by the marine actinomycete Kocuria kristinae RUTW2-3.</title>
        <authorList>
            <person name="Waterworth S.C."/>
            <person name="Walmsley T.A."/>
            <person name="Matongo T."/>
            <person name="Davies-Coleman M.T."/>
            <person name="Dorrington R.A."/>
        </authorList>
    </citation>
    <scope>NUCLEOTIDE SEQUENCE [LARGE SCALE GENOMIC DNA]</scope>
    <source>
        <strain evidence="5">RuSp02-3</strain>
        <strain evidence="3">RUTW2-3</strain>
    </source>
</reference>
<keyword evidence="2" id="KW-0503">Monooxygenase</keyword>
<keyword evidence="5" id="KW-1185">Reference proteome</keyword>
<dbReference type="AlphaFoldDB" id="A0A199NRL6"/>
<dbReference type="PROSITE" id="PS00086">
    <property type="entry name" value="CYTOCHROME_P450"/>
    <property type="match status" value="1"/>
</dbReference>
<keyword evidence="2" id="KW-0408">Iron</keyword>
<dbReference type="GO" id="GO:0020037">
    <property type="term" value="F:heme binding"/>
    <property type="evidence" value="ECO:0007669"/>
    <property type="project" value="InterPro"/>
</dbReference>
<keyword evidence="2" id="KW-0479">Metal-binding</keyword>
<accession>A0A199NRL6</accession>
<reference evidence="3" key="2">
    <citation type="submission" date="2016-04" db="EMBL/GenBank/DDBJ databases">
        <authorList>
            <person name="Evans L.H."/>
            <person name="Alamgir A."/>
            <person name="Owens N."/>
            <person name="Weber N.D."/>
            <person name="Virtaneva K."/>
            <person name="Barbian K."/>
            <person name="Babar A."/>
            <person name="Rosenke K."/>
        </authorList>
    </citation>
    <scope>NUCLEOTIDE SEQUENCE [LARGE SCALE GENOMIC DNA]</scope>
    <source>
        <strain evidence="3">RUTW2-3</strain>
    </source>
</reference>
<protein>
    <submittedName>
        <fullName evidence="4">Cytochrome P450</fullName>
    </submittedName>
</protein>
<keyword evidence="2" id="KW-0349">Heme</keyword>
<dbReference type="EMBL" id="LJBJ02000013">
    <property type="protein sequence ID" value="OAX51734.1"/>
    <property type="molecule type" value="Genomic_DNA"/>
</dbReference>
<dbReference type="PANTHER" id="PTHR46696">
    <property type="entry name" value="P450, PUTATIVE (EUROFUNG)-RELATED"/>
    <property type="match status" value="1"/>
</dbReference>
<dbReference type="Proteomes" id="UP000053171">
    <property type="component" value="Unassembled WGS sequence"/>
</dbReference>
<evidence type="ECO:0000256" key="1">
    <source>
        <dbReference type="ARBA" id="ARBA00010617"/>
    </source>
</evidence>
<reference evidence="5" key="1">
    <citation type="submission" date="2016-04" db="EMBL/GenBank/DDBJ databases">
        <authorList>
            <person name="Waterworth S."/>
            <person name="Matcher G."/>
        </authorList>
    </citation>
    <scope>NUCLEOTIDE SEQUENCE [LARGE SCALE GENOMIC DNA]</scope>
    <source>
        <strain evidence="5">RuSp02-3</strain>
    </source>
</reference>
<sequence>MTRIRSMVRARQVLGLRGASTQAGFTAEKIPEGLFRRRPLLIADDPGRDERRRELGRFFAPPALRGAHERFIRAMARRTARQLSADGAPRCLDEAALRYSVAVAARVVGLPEDRIPATARRLERFFTQPPVDYARRDYGRTRRQWIQAAVRGLRAVLGFWHGDVAPAIRAHRRVVRRDPIGTLLAHGAGRVEILAEAMTWATAGMVTTREFITMATWRLLEDPALAEAYRAADADGRDLLLREILRVEPVVGHLYRRVREPISGAGGQAQLPVGAFLDLDVRAANRDPEAVGERPDRIRPDRGLPGSRAAGLSFGHGTHRCPGEPLALLETRLLIDELLARGVRIVREPRRAEDPLIAGYRLRGMLVRVGPAPTRPGGAGQRRRSPR</sequence>
<dbReference type="GO" id="GO:0005506">
    <property type="term" value="F:iron ion binding"/>
    <property type="evidence" value="ECO:0007669"/>
    <property type="project" value="InterPro"/>
</dbReference>
<dbReference type="KEGG" id="rkr:I6G21_07745"/>
<dbReference type="GO" id="GO:0008395">
    <property type="term" value="F:steroid hydroxylase activity"/>
    <property type="evidence" value="ECO:0007669"/>
    <property type="project" value="TreeGrafter"/>
</dbReference>
<evidence type="ECO:0000313" key="6">
    <source>
        <dbReference type="Proteomes" id="UP000594975"/>
    </source>
</evidence>
<comment type="similarity">
    <text evidence="1 2">Belongs to the cytochrome P450 family.</text>
</comment>
<dbReference type="PANTHER" id="PTHR46696:SF4">
    <property type="entry name" value="BIOTIN BIOSYNTHESIS CYTOCHROME P450"/>
    <property type="match status" value="1"/>
</dbReference>
<gene>
    <name evidence="3" type="ORF">AN277_0207220</name>
    <name evidence="4" type="ORF">I6G21_07745</name>
</gene>
<dbReference type="InterPro" id="IPR001128">
    <property type="entry name" value="Cyt_P450"/>
</dbReference>
<dbReference type="InterPro" id="IPR017972">
    <property type="entry name" value="Cyt_P450_CS"/>
</dbReference>
<evidence type="ECO:0000313" key="5">
    <source>
        <dbReference type="Proteomes" id="UP000053171"/>
    </source>
</evidence>
<evidence type="ECO:0000313" key="3">
    <source>
        <dbReference type="EMBL" id="OAX51734.1"/>
    </source>
</evidence>
<organism evidence="3 5">
    <name type="scientific">Rothia kristinae</name>
    <dbReference type="NCBI Taxonomy" id="37923"/>
    <lineage>
        <taxon>Bacteria</taxon>
        <taxon>Bacillati</taxon>
        <taxon>Actinomycetota</taxon>
        <taxon>Actinomycetes</taxon>
        <taxon>Micrococcales</taxon>
        <taxon>Micrococcaceae</taxon>
        <taxon>Rothia</taxon>
    </lineage>
</organism>
<dbReference type="PRINTS" id="PR00385">
    <property type="entry name" value="P450"/>
</dbReference>
<reference evidence="4 6" key="4">
    <citation type="submission" date="2020-12" db="EMBL/GenBank/DDBJ databases">
        <title>FDA dAtabase for Regulatory Grade micrObial Sequences (FDA-ARGOS): Supporting development and validation of Infectious Disease Dx tests.</title>
        <authorList>
            <person name="Sproer C."/>
            <person name="Gronow S."/>
            <person name="Severitt S."/>
            <person name="Schroder I."/>
            <person name="Tallon L."/>
            <person name="Sadzewicz L."/>
            <person name="Zhao X."/>
            <person name="Boylan J."/>
            <person name="Ott S."/>
            <person name="Bowen H."/>
            <person name="Vavikolanu K."/>
            <person name="Mehta A."/>
            <person name="Aluvathingal J."/>
            <person name="Nadendla S."/>
            <person name="Lowell S."/>
            <person name="Myers T."/>
            <person name="Yan Y."/>
            <person name="Sichtig H."/>
        </authorList>
    </citation>
    <scope>NUCLEOTIDE SEQUENCE [LARGE SCALE GENOMIC DNA]</scope>
    <source>
        <strain evidence="4 6">FDAARGOS_864</strain>
    </source>
</reference>
<dbReference type="CDD" id="cd00302">
    <property type="entry name" value="cytochrome_P450"/>
    <property type="match status" value="1"/>
</dbReference>